<dbReference type="InterPro" id="IPR054310">
    <property type="entry name" value="CT0912-like_C"/>
</dbReference>
<evidence type="ECO:0000259" key="2">
    <source>
        <dbReference type="Pfam" id="PF22087"/>
    </source>
</evidence>
<comment type="caution">
    <text evidence="3">The sequence shown here is derived from an EMBL/GenBank/DDBJ whole genome shotgun (WGS) entry which is preliminary data.</text>
</comment>
<evidence type="ECO:0000313" key="3">
    <source>
        <dbReference type="EMBL" id="MBK1645817.1"/>
    </source>
</evidence>
<dbReference type="AlphaFoldDB" id="A0A9X0WKH3"/>
<keyword evidence="4" id="KW-1185">Reference proteome</keyword>
<dbReference type="RefSeq" id="WP_200388624.1">
    <property type="nucleotide sequence ID" value="NZ_NRSD01000016.1"/>
</dbReference>
<organism evidence="3 4">
    <name type="scientific">Thiocapsa imhoffii</name>
    <dbReference type="NCBI Taxonomy" id="382777"/>
    <lineage>
        <taxon>Bacteria</taxon>
        <taxon>Pseudomonadati</taxon>
        <taxon>Pseudomonadota</taxon>
        <taxon>Gammaproteobacteria</taxon>
        <taxon>Chromatiales</taxon>
        <taxon>Chromatiaceae</taxon>
        <taxon>Thiocapsa</taxon>
    </lineage>
</organism>
<protein>
    <submittedName>
        <fullName evidence="3">Uncharacterized protein</fullName>
    </submittedName>
</protein>
<feature type="domain" description="CT0912-like N-terminal" evidence="1">
    <location>
        <begin position="24"/>
        <end position="107"/>
    </location>
</feature>
<evidence type="ECO:0000313" key="4">
    <source>
        <dbReference type="Proteomes" id="UP001138802"/>
    </source>
</evidence>
<dbReference type="EMBL" id="NRSD01000016">
    <property type="protein sequence ID" value="MBK1645817.1"/>
    <property type="molecule type" value="Genomic_DNA"/>
</dbReference>
<name>A0A9X0WKH3_9GAMM</name>
<reference evidence="3 4" key="1">
    <citation type="journal article" date="2020" name="Microorganisms">
        <title>Osmotic Adaptation and Compatible Solute Biosynthesis of Phototrophic Bacteria as Revealed from Genome Analyses.</title>
        <authorList>
            <person name="Imhoff J.F."/>
            <person name="Rahn T."/>
            <person name="Kunzel S."/>
            <person name="Keller A."/>
            <person name="Neulinger S.C."/>
        </authorList>
    </citation>
    <scope>NUCLEOTIDE SEQUENCE [LARGE SCALE GENOMIC DNA]</scope>
    <source>
        <strain evidence="3 4">DSM 21303</strain>
    </source>
</reference>
<feature type="domain" description="CT0912-like C-terminal" evidence="2">
    <location>
        <begin position="154"/>
        <end position="307"/>
    </location>
</feature>
<dbReference type="Pfam" id="PF22087">
    <property type="entry name" value="CT0912-like_C"/>
    <property type="match status" value="1"/>
</dbReference>
<sequence>MEHNAMISSTKTSHVTADAKPAGAVTLYYEIRVPGPEQTRVLGQIDELIASMQAKEGYLGTALKQMTGESTMVKNYPVHLKGVLAQGYLDNPKLPHFFSLLVRFSDLDALESSGVQRWFEENIAVSLFAYNSATLPPRKTGLALAYYQGIFTTVAAGDRSAIYTTADDIRHFLAHQSDEVGKGYVTVKNHVMVKDQRVSEFNEQVKILLKTAQDTFRPDVNDADYDAAYPNGQEGTLENHFYRKAVTTEILQNTVPDGDLRAYLMHGVWEGMYDHENSHIDARFQQAAGPVGAEVVIGPVEPFYQTIKQG</sequence>
<dbReference type="Pfam" id="PF21931">
    <property type="entry name" value="ABM-like"/>
    <property type="match status" value="1"/>
</dbReference>
<dbReference type="InterPro" id="IPR054123">
    <property type="entry name" value="CT0912-like_N"/>
</dbReference>
<accession>A0A9X0WKH3</accession>
<gene>
    <name evidence="3" type="ORF">CKO25_14370</name>
</gene>
<proteinExistence type="predicted"/>
<dbReference type="Proteomes" id="UP001138802">
    <property type="component" value="Unassembled WGS sequence"/>
</dbReference>
<evidence type="ECO:0000259" key="1">
    <source>
        <dbReference type="Pfam" id="PF21931"/>
    </source>
</evidence>